<feature type="domain" description="Heparinase II/III-like C-terminal" evidence="5">
    <location>
        <begin position="297"/>
        <end position="518"/>
    </location>
</feature>
<keyword evidence="4" id="KW-0456">Lyase</keyword>
<dbReference type="Pfam" id="PF07940">
    <property type="entry name" value="Hepar_II_III_C"/>
    <property type="match status" value="1"/>
</dbReference>
<dbReference type="InterPro" id="IPR012480">
    <property type="entry name" value="Hepar_II_III_C"/>
</dbReference>
<dbReference type="Gene3D" id="2.70.98.70">
    <property type="match status" value="1"/>
</dbReference>
<evidence type="ECO:0000259" key="5">
    <source>
        <dbReference type="Pfam" id="PF07940"/>
    </source>
</evidence>
<sequence length="522" mass="58587">MLRKLIKPGITDQFQASKLARPTNWQHALLYSQKIDENSTACFLNHIKNLDLPGDWNKEIPSKLWVYNLHYFEDLLSNKATEKRNFHLHLLHSWVDHNPVGFGNGWEPYPTSLRIVNILKAWLGGLELDEKLSISVFTQASFLASDLEKHLLGNHYFVNLKALLFAGVVFGNIRWLSIAEKGLISEIPEQILEDGAHFELSPMYHSLMLVDMLDMLNLSKAYPAQVPARLVSLLQDYIPRMLTFMEAMSHPDGGVSFFNDSSDGIAPEKSKIESYAEKLGFSVKPLDFSMTTVVDNASSGYFCATSNSSKLIFDAAAVGPDYIPGHAHADTLAFELSIGAQRVFVNSGISEYGLSPVRVNQRKTASHNTIEVDEKDSSQVWSGFRVANRARIIERSSKLKFDNNIFLKATHNGYKSLIGGCYHSRELVFNGTSLVVRDELHGDFTGAKLRFYFHPDLEVILESGILLVSGKAFNLRSDLTGKKASLLDACWHPQFGIDIPNKMLLIDLLGNETETIFDWTEV</sequence>
<name>Q1YPR4_9GAMM</name>
<dbReference type="InterPro" id="IPR008929">
    <property type="entry name" value="Chondroitin_lyas"/>
</dbReference>
<evidence type="ECO:0000313" key="7">
    <source>
        <dbReference type="EMBL" id="EAS46295.1"/>
    </source>
</evidence>
<comment type="caution">
    <text evidence="7">The sequence shown here is derived from an EMBL/GenBank/DDBJ whole genome shotgun (WGS) entry which is preliminary data.</text>
</comment>
<evidence type="ECO:0000259" key="6">
    <source>
        <dbReference type="Pfam" id="PF16889"/>
    </source>
</evidence>
<dbReference type="EMBL" id="AAPI01000008">
    <property type="protein sequence ID" value="EAS46295.1"/>
    <property type="molecule type" value="Genomic_DNA"/>
</dbReference>
<evidence type="ECO:0000256" key="4">
    <source>
        <dbReference type="ARBA" id="ARBA00023239"/>
    </source>
</evidence>
<gene>
    <name evidence="7" type="ORF">GB2207_06024</name>
</gene>
<evidence type="ECO:0000256" key="2">
    <source>
        <dbReference type="ARBA" id="ARBA00022729"/>
    </source>
</evidence>
<dbReference type="PANTHER" id="PTHR39210">
    <property type="entry name" value="HEPARIN-SULFATE LYASE"/>
    <property type="match status" value="1"/>
</dbReference>
<feature type="domain" description="Heparin-sulfate lyase N-terminal" evidence="6">
    <location>
        <begin position="134"/>
        <end position="264"/>
    </location>
</feature>
<accession>Q1YPR4</accession>
<dbReference type="eggNOG" id="COG5360">
    <property type="taxonomic scope" value="Bacteria"/>
</dbReference>
<proteinExistence type="predicted"/>
<keyword evidence="8" id="KW-1185">Reference proteome</keyword>
<dbReference type="PANTHER" id="PTHR39210:SF1">
    <property type="entry name" value="HEPARIN-SULFATE LYASE"/>
    <property type="match status" value="1"/>
</dbReference>
<dbReference type="AlphaFoldDB" id="Q1YPR4"/>
<dbReference type="Pfam" id="PF16889">
    <property type="entry name" value="Hepar_II_III_N"/>
    <property type="match status" value="1"/>
</dbReference>
<evidence type="ECO:0000256" key="1">
    <source>
        <dbReference type="ARBA" id="ARBA00004418"/>
    </source>
</evidence>
<dbReference type="GO" id="GO:0042597">
    <property type="term" value="C:periplasmic space"/>
    <property type="evidence" value="ECO:0007669"/>
    <property type="project" value="UniProtKB-SubCell"/>
</dbReference>
<evidence type="ECO:0000256" key="3">
    <source>
        <dbReference type="ARBA" id="ARBA00022764"/>
    </source>
</evidence>
<comment type="subcellular location">
    <subcellularLocation>
        <location evidence="1">Periplasm</location>
    </subcellularLocation>
</comment>
<keyword evidence="3" id="KW-0574">Periplasm</keyword>
<dbReference type="STRING" id="314287.GB2207_06024"/>
<dbReference type="GO" id="GO:0016829">
    <property type="term" value="F:lyase activity"/>
    <property type="evidence" value="ECO:0007669"/>
    <property type="project" value="UniProtKB-KW"/>
</dbReference>
<dbReference type="SUPFAM" id="SSF48230">
    <property type="entry name" value="Chondroitin AC/alginate lyase"/>
    <property type="match status" value="1"/>
</dbReference>
<dbReference type="Gene3D" id="1.50.10.100">
    <property type="entry name" value="Chondroitin AC/alginate lyase"/>
    <property type="match status" value="1"/>
</dbReference>
<dbReference type="Proteomes" id="UP000005555">
    <property type="component" value="Unassembled WGS sequence"/>
</dbReference>
<evidence type="ECO:0000313" key="8">
    <source>
        <dbReference type="Proteomes" id="UP000005555"/>
    </source>
</evidence>
<keyword evidence="2" id="KW-0732">Signal</keyword>
<dbReference type="InterPro" id="IPR031680">
    <property type="entry name" value="Hepar_II_III_N"/>
</dbReference>
<protein>
    <submittedName>
        <fullName evidence="7">Uncharacterized protein</fullName>
    </submittedName>
</protein>
<dbReference type="HOGENOM" id="CLU_022012_3_0_6"/>
<organism evidence="7 8">
    <name type="scientific">gamma proteobacterium HTCC2207</name>
    <dbReference type="NCBI Taxonomy" id="314287"/>
    <lineage>
        <taxon>Bacteria</taxon>
        <taxon>Pseudomonadati</taxon>
        <taxon>Pseudomonadota</taxon>
        <taxon>Gammaproteobacteria</taxon>
        <taxon>Cellvibrionales</taxon>
        <taxon>Porticoccaceae</taxon>
        <taxon>SAR92 clade</taxon>
    </lineage>
</organism>
<reference evidence="7 8" key="1">
    <citation type="submission" date="2006-03" db="EMBL/GenBank/DDBJ databases">
        <authorList>
            <person name="Giovannoni S.J."/>
            <person name="Cho J.-C."/>
            <person name="Ferriera S."/>
            <person name="Johnson J."/>
            <person name="Kravitz S."/>
            <person name="Halpern A."/>
            <person name="Remington K."/>
            <person name="Beeson K."/>
            <person name="Tran B."/>
            <person name="Rogers Y.-H."/>
            <person name="Friedman R."/>
            <person name="Venter J.C."/>
        </authorList>
    </citation>
    <scope>NUCLEOTIDE SEQUENCE [LARGE SCALE GENOMIC DNA]</scope>
    <source>
        <strain evidence="7 8">HTCC2207</strain>
    </source>
</reference>